<feature type="domain" description="Fibronectin type-III" evidence="2">
    <location>
        <begin position="148"/>
        <end position="254"/>
    </location>
</feature>
<dbReference type="Proteomes" id="UP001165460">
    <property type="component" value="Unassembled WGS sequence"/>
</dbReference>
<evidence type="ECO:0000313" key="3">
    <source>
        <dbReference type="EMBL" id="MCJ0742718.1"/>
    </source>
</evidence>
<evidence type="ECO:0000256" key="1">
    <source>
        <dbReference type="SAM" id="SignalP"/>
    </source>
</evidence>
<dbReference type="Gene3D" id="2.60.40.10">
    <property type="entry name" value="Immunoglobulins"/>
    <property type="match status" value="1"/>
</dbReference>
<dbReference type="RefSeq" id="WP_243361434.1">
    <property type="nucleotide sequence ID" value="NZ_JALGBH010000002.1"/>
</dbReference>
<organism evidence="3 4">
    <name type="scientific">Pedobacter montanisoli</name>
    <dbReference type="NCBI Taxonomy" id="2923277"/>
    <lineage>
        <taxon>Bacteria</taxon>
        <taxon>Pseudomonadati</taxon>
        <taxon>Bacteroidota</taxon>
        <taxon>Sphingobacteriia</taxon>
        <taxon>Sphingobacteriales</taxon>
        <taxon>Sphingobacteriaceae</taxon>
        <taxon>Pedobacter</taxon>
    </lineage>
</organism>
<feature type="chain" id="PRO_5045719895" evidence="1">
    <location>
        <begin position="21"/>
        <end position="406"/>
    </location>
</feature>
<gene>
    <name evidence="3" type="ORF">MMF97_08350</name>
</gene>
<dbReference type="InterPro" id="IPR003961">
    <property type="entry name" value="FN3_dom"/>
</dbReference>
<evidence type="ECO:0000313" key="4">
    <source>
        <dbReference type="Proteomes" id="UP001165460"/>
    </source>
</evidence>
<keyword evidence="4" id="KW-1185">Reference proteome</keyword>
<dbReference type="SUPFAM" id="SSF49265">
    <property type="entry name" value="Fibronectin type III"/>
    <property type="match status" value="2"/>
</dbReference>
<accession>A0ABS9ZWP6</accession>
<sequence length="406" mass="44448">MKHLFSLIFVVILLVCTANAQNAPTNLSATNISDKIATVNWQASITTPTTNIKIEGFEQAFGTTSWNSGGYNWVSTNTDIRTYSGTTHSGNGSLFIVRTDNRLIFNIPVTLKGLWVYPQYLTSYTIKGYSANNIELYSKTVNVSSSISYEYLTLNWSNIKAINISFPSINDHNEVIIIDDLEYSPLENVYPYYLSTVNTAPANNETASGLATGTTLNLTGLQPSTTYYVWMRTYNGNGYGNWTTSPLTFTTSAVLPITLQSFSAERKGNELYVNWKTASENNNSHFLIQASVNGSTWTNLGKVNSKATNGNSSAALSYTFTHSLSQLALAGFSLLGLLLLPATRNKFLKFAMLLLVITSITACAKVDVTSPQLDKGLTTAQSVYVRLVQVDLDGTLTYSDAVQAKK</sequence>
<keyword evidence="1" id="KW-0732">Signal</keyword>
<dbReference type="SMART" id="SM00060">
    <property type="entry name" value="FN3"/>
    <property type="match status" value="1"/>
</dbReference>
<feature type="signal peptide" evidence="1">
    <location>
        <begin position="1"/>
        <end position="20"/>
    </location>
</feature>
<proteinExistence type="predicted"/>
<dbReference type="InterPro" id="IPR036116">
    <property type="entry name" value="FN3_sf"/>
</dbReference>
<dbReference type="EMBL" id="JALGBH010000002">
    <property type="protein sequence ID" value="MCJ0742718.1"/>
    <property type="molecule type" value="Genomic_DNA"/>
</dbReference>
<evidence type="ECO:0000259" key="2">
    <source>
        <dbReference type="PROSITE" id="PS50853"/>
    </source>
</evidence>
<reference evidence="3" key="1">
    <citation type="submission" date="2022-03" db="EMBL/GenBank/DDBJ databases">
        <authorList>
            <person name="Woo C.Y."/>
        </authorList>
    </citation>
    <scope>NUCLEOTIDE SEQUENCE</scope>
    <source>
        <strain evidence="3">CYS-01</strain>
    </source>
</reference>
<name>A0ABS9ZWP6_9SPHI</name>
<dbReference type="InterPro" id="IPR013783">
    <property type="entry name" value="Ig-like_fold"/>
</dbReference>
<dbReference type="PROSITE" id="PS50853">
    <property type="entry name" value="FN3"/>
    <property type="match status" value="1"/>
</dbReference>
<protein>
    <submittedName>
        <fullName evidence="3">Fibronectin type III domain-containing protein</fullName>
    </submittedName>
</protein>
<comment type="caution">
    <text evidence="3">The sequence shown here is derived from an EMBL/GenBank/DDBJ whole genome shotgun (WGS) entry which is preliminary data.</text>
</comment>
<dbReference type="CDD" id="cd00063">
    <property type="entry name" value="FN3"/>
    <property type="match status" value="1"/>
</dbReference>